<keyword evidence="2" id="KW-0808">Transferase</keyword>
<dbReference type="PANTHER" id="PTHR21432:SF20">
    <property type="entry name" value="ACETYL-COA HYDROLASE"/>
    <property type="match status" value="1"/>
</dbReference>
<dbReference type="RefSeq" id="WP_093119845.1">
    <property type="nucleotide sequence ID" value="NZ_FODS01000023.1"/>
</dbReference>
<dbReference type="GO" id="GO:0008775">
    <property type="term" value="F:acetate CoA-transferase activity"/>
    <property type="evidence" value="ECO:0007669"/>
    <property type="project" value="InterPro"/>
</dbReference>
<dbReference type="SUPFAM" id="SSF100950">
    <property type="entry name" value="NagB/RpiA/CoA transferase-like"/>
    <property type="match status" value="1"/>
</dbReference>
<dbReference type="STRING" id="569882.SAMN04490248_12313"/>
<dbReference type="GO" id="GO:0016787">
    <property type="term" value="F:hydrolase activity"/>
    <property type="evidence" value="ECO:0007669"/>
    <property type="project" value="UniProtKB-KW"/>
</dbReference>
<evidence type="ECO:0000313" key="3">
    <source>
        <dbReference type="Proteomes" id="UP000198893"/>
    </source>
</evidence>
<evidence type="ECO:0000259" key="1">
    <source>
        <dbReference type="Pfam" id="PF13336"/>
    </source>
</evidence>
<dbReference type="InterPro" id="IPR037171">
    <property type="entry name" value="NagB/RpiA_transferase-like"/>
</dbReference>
<dbReference type="InterPro" id="IPR046433">
    <property type="entry name" value="ActCoA_hydro"/>
</dbReference>
<keyword evidence="2" id="KW-0378">Hydrolase</keyword>
<dbReference type="Gene3D" id="3.40.1080.20">
    <property type="entry name" value="Acetyl-CoA hydrolase/transferase C-terminal domain"/>
    <property type="match status" value="1"/>
</dbReference>
<name>A0A1H8UX22_9RHOB</name>
<keyword evidence="3" id="KW-1185">Reference proteome</keyword>
<dbReference type="Proteomes" id="UP000198893">
    <property type="component" value="Unassembled WGS sequence"/>
</dbReference>
<sequence>MPGAPLTLSDPATMARRIVEKTGGDIRLALPLGLGKANTIVNALTHLAIADRSIRLHIFTALTLQRPRPESDLQARFLGPAVDRLFGAYTPLDYTTRLSDGTLPDNIEVQEFFFQAGTWLGNAAAQQGYIAANYTHALHVLMARRPNVIAQLVARDGDRFSLSGNTDITADMLHARAQGEQDFILAGEINPNLPFMPGAAEIGSNELDWVLDDPATQFELFSVPKRPVAAADHAIGLHVAGLVPDGGTLQIGIGSIGDAVAASLMLRHRAPDTLRAIMAAAPFPGHAGAQGGRFEVGLYGVTEMLVQGIVELVKAGIIRREVDGAAVHAGFFVDCHDFYRSLREMPEGERARIQMMPVSFTNQLYGDEQAKRAARLNARFVNAAMKATLLGGVTSDVTDKGQIVSGVGGQFNFVDQAFALHDARAIITLHATRESKGDVASNIVWDHPHETIPRHYRDIIVTEYGVADLRGRSDAECVMAMISIADSRFQPELLERAKAAGKLPKDAQVPQAHQTNTPEVLRSWIAPFMADATLARFPFGTDFTEVEQSLLAALAILKAKAGSRRAMAGLLWRGLLTGAPDPQQRAGLERLSLDHPRSLADRLTRLAVKGALKAAADKS</sequence>
<gene>
    <name evidence="2" type="ORF">SAMN04490248_12313</name>
</gene>
<proteinExistence type="predicted"/>
<dbReference type="Pfam" id="PF13336">
    <property type="entry name" value="AcetylCoA_hyd_C"/>
    <property type="match status" value="1"/>
</dbReference>
<evidence type="ECO:0000313" key="2">
    <source>
        <dbReference type="EMBL" id="SEP07709.1"/>
    </source>
</evidence>
<reference evidence="2 3" key="1">
    <citation type="submission" date="2016-10" db="EMBL/GenBank/DDBJ databases">
        <authorList>
            <person name="de Groot N.N."/>
        </authorList>
    </citation>
    <scope>NUCLEOTIDE SEQUENCE [LARGE SCALE GENOMIC DNA]</scope>
    <source>
        <strain evidence="2 3">DSM 27842</strain>
    </source>
</reference>
<accession>A0A1H8UX22</accession>
<dbReference type="OrthoDB" id="9801795at2"/>
<protein>
    <submittedName>
        <fullName evidence="2">Acetyl-CoA hydrolase/transferase C-terminal domain-containing protein</fullName>
    </submittedName>
</protein>
<dbReference type="AlphaFoldDB" id="A0A1H8UX22"/>
<dbReference type="GO" id="GO:0006083">
    <property type="term" value="P:acetate metabolic process"/>
    <property type="evidence" value="ECO:0007669"/>
    <property type="project" value="InterPro"/>
</dbReference>
<organism evidence="2 3">
    <name type="scientific">Salinihabitans flavidus</name>
    <dbReference type="NCBI Taxonomy" id="569882"/>
    <lineage>
        <taxon>Bacteria</taxon>
        <taxon>Pseudomonadati</taxon>
        <taxon>Pseudomonadota</taxon>
        <taxon>Alphaproteobacteria</taxon>
        <taxon>Rhodobacterales</taxon>
        <taxon>Roseobacteraceae</taxon>
        <taxon>Salinihabitans</taxon>
    </lineage>
</organism>
<dbReference type="EMBL" id="FODS01000023">
    <property type="protein sequence ID" value="SEP07709.1"/>
    <property type="molecule type" value="Genomic_DNA"/>
</dbReference>
<dbReference type="InterPro" id="IPR038460">
    <property type="entry name" value="AcetylCoA_hyd_C_sf"/>
</dbReference>
<feature type="domain" description="Acetyl-CoA hydrolase/transferase C-terminal" evidence="1">
    <location>
        <begin position="349"/>
        <end position="497"/>
    </location>
</feature>
<dbReference type="InterPro" id="IPR026888">
    <property type="entry name" value="AcetylCoA_hyd_C"/>
</dbReference>
<dbReference type="Gene3D" id="3.30.750.70">
    <property type="entry name" value="4-hydroxybutyrate coenzyme like domains"/>
    <property type="match status" value="1"/>
</dbReference>
<dbReference type="PANTHER" id="PTHR21432">
    <property type="entry name" value="ACETYL-COA HYDROLASE-RELATED"/>
    <property type="match status" value="1"/>
</dbReference>